<protein>
    <recommendedName>
        <fullName evidence="3">UspA domain-containing protein</fullName>
    </recommendedName>
</protein>
<dbReference type="InterPro" id="IPR014729">
    <property type="entry name" value="Rossmann-like_a/b/a_fold"/>
</dbReference>
<gene>
    <name evidence="1" type="ORF">EI16_01465</name>
</gene>
<proteinExistence type="predicted"/>
<dbReference type="EMBL" id="JMIU01000001">
    <property type="protein sequence ID" value="KDN95008.1"/>
    <property type="molecule type" value="Genomic_DNA"/>
</dbReference>
<keyword evidence="2" id="KW-1185">Reference proteome</keyword>
<organism evidence="1 2">
    <name type="scientific">Hydrogenovibrio marinus</name>
    <dbReference type="NCBI Taxonomy" id="28885"/>
    <lineage>
        <taxon>Bacteria</taxon>
        <taxon>Pseudomonadati</taxon>
        <taxon>Pseudomonadota</taxon>
        <taxon>Gammaproteobacteria</taxon>
        <taxon>Thiotrichales</taxon>
        <taxon>Piscirickettsiaceae</taxon>
        <taxon>Hydrogenovibrio</taxon>
    </lineage>
</organism>
<sequence length="253" mass="28175">MRVVSLVNGSLLSEAASFYAIAYAKAIKLPLSFLFIDNGKESLEKLESSIATLEEIAEANGVKTEAVMLEGDVISQLQHYAKLYSIDTLFCATRKLSNSHSFSDKIVRAGLETDIAVVKVKNVPQVRAYQRVLLVSGERINPHAYLLWLGLVMGNEAKGKLYLQNSHSAQNASTKSGLKYESQPFMQIANMLNQEVDVVQVLQPISPERINNYLVENDYDLAAYTASDYSQKLLNQVTDDSSINSILFYPWQI</sequence>
<dbReference type="STRING" id="28885.EI16_01465"/>
<dbReference type="SUPFAM" id="SSF52402">
    <property type="entry name" value="Adenine nucleotide alpha hydrolases-like"/>
    <property type="match status" value="1"/>
</dbReference>
<dbReference type="AlphaFoldDB" id="A0A066ZMF4"/>
<evidence type="ECO:0000313" key="1">
    <source>
        <dbReference type="EMBL" id="KDN95008.1"/>
    </source>
</evidence>
<reference evidence="1 2" key="1">
    <citation type="submission" date="2014-04" db="EMBL/GenBank/DDBJ databases">
        <title>Draft genome sequence of Hydrogenovibrio marinus MH-110, a model organism for aerobic H2 metabolism.</title>
        <authorList>
            <person name="Cha H.J."/>
            <person name="Jo B.H."/>
            <person name="Hwang B.H."/>
        </authorList>
    </citation>
    <scope>NUCLEOTIDE SEQUENCE [LARGE SCALE GENOMIC DNA]</scope>
    <source>
        <strain evidence="1 2">MH-110</strain>
    </source>
</reference>
<evidence type="ECO:0000313" key="2">
    <source>
        <dbReference type="Proteomes" id="UP000027341"/>
    </source>
</evidence>
<name>A0A066ZMF4_HYDMR</name>
<evidence type="ECO:0008006" key="3">
    <source>
        <dbReference type="Google" id="ProtNLM"/>
    </source>
</evidence>
<dbReference type="RefSeq" id="WP_029908692.1">
    <property type="nucleotide sequence ID" value="NZ_AP020335.1"/>
</dbReference>
<accession>A0A066ZMF4</accession>
<comment type="caution">
    <text evidence="1">The sequence shown here is derived from an EMBL/GenBank/DDBJ whole genome shotgun (WGS) entry which is preliminary data.</text>
</comment>
<dbReference type="Proteomes" id="UP000027341">
    <property type="component" value="Unassembled WGS sequence"/>
</dbReference>
<dbReference type="Gene3D" id="3.40.50.620">
    <property type="entry name" value="HUPs"/>
    <property type="match status" value="1"/>
</dbReference>